<dbReference type="KEGG" id="aqu:105316797"/>
<reference evidence="3" key="1">
    <citation type="journal article" date="2010" name="Nature">
        <title>The Amphimedon queenslandica genome and the evolution of animal complexity.</title>
        <authorList>
            <person name="Srivastava M."/>
            <person name="Simakov O."/>
            <person name="Chapman J."/>
            <person name="Fahey B."/>
            <person name="Gauthier M.E."/>
            <person name="Mitros T."/>
            <person name="Richards G.S."/>
            <person name="Conaco C."/>
            <person name="Dacre M."/>
            <person name="Hellsten U."/>
            <person name="Larroux C."/>
            <person name="Putnam N.H."/>
            <person name="Stanke M."/>
            <person name="Adamska M."/>
            <person name="Darling A."/>
            <person name="Degnan S.M."/>
            <person name="Oakley T.H."/>
            <person name="Plachetzki D.C."/>
            <person name="Zhai Y."/>
            <person name="Adamski M."/>
            <person name="Calcino A."/>
            <person name="Cummins S.F."/>
            <person name="Goodstein D.M."/>
            <person name="Harris C."/>
            <person name="Jackson D.J."/>
            <person name="Leys S.P."/>
            <person name="Shu S."/>
            <person name="Woodcroft B.J."/>
            <person name="Vervoort M."/>
            <person name="Kosik K.S."/>
            <person name="Manning G."/>
            <person name="Degnan B.M."/>
            <person name="Rokhsar D.S."/>
        </authorList>
    </citation>
    <scope>NUCLEOTIDE SEQUENCE [LARGE SCALE GENOMIC DNA]</scope>
</reference>
<protein>
    <submittedName>
        <fullName evidence="2">Uncharacterized protein</fullName>
    </submittedName>
</protein>
<organism evidence="2">
    <name type="scientific">Amphimedon queenslandica</name>
    <name type="common">Sponge</name>
    <dbReference type="NCBI Taxonomy" id="400682"/>
    <lineage>
        <taxon>Eukaryota</taxon>
        <taxon>Metazoa</taxon>
        <taxon>Porifera</taxon>
        <taxon>Demospongiae</taxon>
        <taxon>Heteroscleromorpha</taxon>
        <taxon>Haplosclerida</taxon>
        <taxon>Niphatidae</taxon>
        <taxon>Amphimedon</taxon>
    </lineage>
</organism>
<dbReference type="OrthoDB" id="6426880at2759"/>
<dbReference type="PANTHER" id="PTHR22089">
    <property type="entry name" value="MIRROR-IMAGE POLYDACTYLY GENE 1 PROTEIN"/>
    <property type="match status" value="1"/>
</dbReference>
<evidence type="ECO:0000313" key="2">
    <source>
        <dbReference type="EnsemblMetazoa" id="Aqu2.1.39121_001"/>
    </source>
</evidence>
<evidence type="ECO:0000256" key="1">
    <source>
        <dbReference type="SAM" id="Coils"/>
    </source>
</evidence>
<dbReference type="Proteomes" id="UP000007879">
    <property type="component" value="Unassembled WGS sequence"/>
</dbReference>
<reference evidence="2" key="2">
    <citation type="submission" date="2017-05" db="UniProtKB">
        <authorList>
            <consortium name="EnsemblMetazoa"/>
        </authorList>
    </citation>
    <scope>IDENTIFICATION</scope>
</reference>
<dbReference type="EnsemblMetazoa" id="XM_011411997.2">
    <property type="protein sequence ID" value="XP_011410299.1"/>
    <property type="gene ID" value="LOC105316797"/>
</dbReference>
<keyword evidence="1" id="KW-0175">Coiled coil</keyword>
<evidence type="ECO:0000313" key="3">
    <source>
        <dbReference type="Proteomes" id="UP000007879"/>
    </source>
</evidence>
<dbReference type="PANTHER" id="PTHR22089:SF2">
    <property type="entry name" value="MIRROR-IMAGE POLYDACTYLY GENE 1 PROTEIN"/>
    <property type="match status" value="1"/>
</dbReference>
<sequence length="216" mass="25489">MSVGSKRTPVLAEEAIKKLVHDLSTSETIESLKENCQELTARVQTEVLLSKEKLNRQIKSLRLEREKALHQLSISKERVKSLETELEHLQTEYKLVDRQRVKALQSQLQAANNENEFWHKRAQELEDYCETMQLVNSLHKSLSKDEEIKSEYEERIMKLKGHIRNQEDEIAQLSTHLEKVMLEYDRVSDERNALAKQLHEERERYIELQLEKNKVA</sequence>
<gene>
    <name evidence="2" type="primary">105316797</name>
</gene>
<accession>A0A1X7VGD6</accession>
<keyword evidence="3" id="KW-1185">Reference proteome</keyword>
<proteinExistence type="predicted"/>
<dbReference type="AlphaFoldDB" id="A0A1X7VGD6"/>
<feature type="coiled-coil region" evidence="1">
    <location>
        <begin position="51"/>
        <end position="211"/>
    </location>
</feature>
<name>A0A1X7VGD6_AMPQE</name>
<dbReference type="InterPro" id="IPR026175">
    <property type="entry name" value="MIPOL1"/>
</dbReference>
<dbReference type="InParanoid" id="A0A1X7VGD6"/>
<dbReference type="EnsemblMetazoa" id="Aqu2.1.39121_001">
    <property type="protein sequence ID" value="Aqu2.1.39121_001"/>
    <property type="gene ID" value="Aqu2.1.39121"/>
</dbReference>